<keyword evidence="3 5" id="KW-1133">Transmembrane helix</keyword>
<name>A0A641Y400_BACOV</name>
<dbReference type="InterPro" id="IPR007318">
    <property type="entry name" value="Phopholipid_MeTrfase"/>
</dbReference>
<keyword evidence="4 5" id="KW-0472">Membrane</keyword>
<dbReference type="Gene3D" id="1.20.120.1630">
    <property type="match status" value="1"/>
</dbReference>
<keyword evidence="6" id="KW-0808">Transferase</keyword>
<comment type="caution">
    <text evidence="6">The sequence shown here is derived from an EMBL/GenBank/DDBJ whole genome shotgun (WGS) entry which is preliminary data.</text>
</comment>
<dbReference type="AlphaFoldDB" id="A0A641Y400"/>
<evidence type="ECO:0000256" key="4">
    <source>
        <dbReference type="ARBA" id="ARBA00023136"/>
    </source>
</evidence>
<dbReference type="Pfam" id="PF04191">
    <property type="entry name" value="PEMT"/>
    <property type="match status" value="1"/>
</dbReference>
<organism evidence="6">
    <name type="scientific">Bacteroides ovatus</name>
    <dbReference type="NCBI Taxonomy" id="28116"/>
    <lineage>
        <taxon>Bacteria</taxon>
        <taxon>Pseudomonadati</taxon>
        <taxon>Bacteroidota</taxon>
        <taxon>Bacteroidia</taxon>
        <taxon>Bacteroidales</taxon>
        <taxon>Bacteroidaceae</taxon>
        <taxon>Bacteroides</taxon>
    </lineage>
</organism>
<gene>
    <name evidence="6" type="ORF">F3C73_26420</name>
</gene>
<protein>
    <submittedName>
        <fullName evidence="6">Phospholipid methyltransferase</fullName>
    </submittedName>
</protein>
<dbReference type="GO" id="GO:0012505">
    <property type="term" value="C:endomembrane system"/>
    <property type="evidence" value="ECO:0007669"/>
    <property type="project" value="UniProtKB-SubCell"/>
</dbReference>
<comment type="subcellular location">
    <subcellularLocation>
        <location evidence="1">Endomembrane system</location>
        <topology evidence="1">Multi-pass membrane protein</topology>
    </subcellularLocation>
</comment>
<dbReference type="EMBL" id="VWHP01000070">
    <property type="protein sequence ID" value="KAA4397668.1"/>
    <property type="molecule type" value="Genomic_DNA"/>
</dbReference>
<accession>A0A641Y400</accession>
<keyword evidence="2 5" id="KW-0812">Transmembrane</keyword>
<feature type="transmembrane region" description="Helical" evidence="5">
    <location>
        <begin position="44"/>
        <end position="62"/>
    </location>
</feature>
<evidence type="ECO:0000256" key="5">
    <source>
        <dbReference type="SAM" id="Phobius"/>
    </source>
</evidence>
<proteinExistence type="predicted"/>
<reference evidence="6" key="1">
    <citation type="journal article" date="2019" name="Nat. Med.">
        <title>A library of human gut bacterial isolates paired with longitudinal multiomics data enables mechanistic microbiome research.</title>
        <authorList>
            <person name="Poyet M."/>
            <person name="Groussin M."/>
            <person name="Gibbons S.M."/>
            <person name="Avila-Pacheco J."/>
            <person name="Jiang X."/>
            <person name="Kearney S.M."/>
            <person name="Perrotta A.R."/>
            <person name="Berdy B."/>
            <person name="Zhao S."/>
            <person name="Lieberman T.D."/>
            <person name="Swanson P.K."/>
            <person name="Smith M."/>
            <person name="Roesemann S."/>
            <person name="Alexander J.E."/>
            <person name="Rich S.A."/>
            <person name="Livny J."/>
            <person name="Vlamakis H."/>
            <person name="Clish C."/>
            <person name="Bullock K."/>
            <person name="Deik A."/>
            <person name="Scott J."/>
            <person name="Pierce K.A."/>
            <person name="Xavier R.J."/>
            <person name="Alm E.J."/>
        </authorList>
    </citation>
    <scope>NUCLEOTIDE SEQUENCE</scope>
    <source>
        <strain evidence="6">BIOML-A68</strain>
    </source>
</reference>
<evidence type="ECO:0000256" key="3">
    <source>
        <dbReference type="ARBA" id="ARBA00022989"/>
    </source>
</evidence>
<evidence type="ECO:0000256" key="1">
    <source>
        <dbReference type="ARBA" id="ARBA00004127"/>
    </source>
</evidence>
<sequence length="173" mass="19861">MNGGVLLLPFLAVRFGLLLLVDKKAIGRAGHFAPVRREEQWASFIYQLSNNGLFAYLFFLTIRIDFSLQFYMGLVFYFSGIVLCAVSAVCFALPDESGLNINGIYQLSRNPMYVAYFICFAGMAFLTQSCLLLGIVLIFQVSAHWIILSEERECTARFGRRYEEYKQKVRRYI</sequence>
<evidence type="ECO:0000313" key="6">
    <source>
        <dbReference type="EMBL" id="KAA4397668.1"/>
    </source>
</evidence>
<evidence type="ECO:0000256" key="2">
    <source>
        <dbReference type="ARBA" id="ARBA00022692"/>
    </source>
</evidence>
<dbReference type="GO" id="GO:0008168">
    <property type="term" value="F:methyltransferase activity"/>
    <property type="evidence" value="ECO:0007669"/>
    <property type="project" value="UniProtKB-KW"/>
</dbReference>
<feature type="transmembrane region" description="Helical" evidence="5">
    <location>
        <begin position="74"/>
        <end position="94"/>
    </location>
</feature>
<dbReference type="GO" id="GO:0032259">
    <property type="term" value="P:methylation"/>
    <property type="evidence" value="ECO:0007669"/>
    <property type="project" value="UniProtKB-KW"/>
</dbReference>
<keyword evidence="6" id="KW-0489">Methyltransferase</keyword>
<feature type="transmembrane region" description="Helical" evidence="5">
    <location>
        <begin position="114"/>
        <end position="139"/>
    </location>
</feature>